<keyword evidence="1" id="KW-0812">Transmembrane</keyword>
<dbReference type="Proteomes" id="UP000176901">
    <property type="component" value="Unassembled WGS sequence"/>
</dbReference>
<feature type="transmembrane region" description="Helical" evidence="1">
    <location>
        <begin position="7"/>
        <end position="24"/>
    </location>
</feature>
<evidence type="ECO:0000313" key="3">
    <source>
        <dbReference type="Proteomes" id="UP000176901"/>
    </source>
</evidence>
<organism evidence="2 3">
    <name type="scientific">Candidatus Wildermuthbacteria bacterium RIFCSPHIGHO2_02_FULL_47_12</name>
    <dbReference type="NCBI Taxonomy" id="1802451"/>
    <lineage>
        <taxon>Bacteria</taxon>
        <taxon>Candidatus Wildermuthiibacteriota</taxon>
    </lineage>
</organism>
<reference evidence="2 3" key="1">
    <citation type="journal article" date="2016" name="Nat. Commun.">
        <title>Thousands of microbial genomes shed light on interconnected biogeochemical processes in an aquifer system.</title>
        <authorList>
            <person name="Anantharaman K."/>
            <person name="Brown C.T."/>
            <person name="Hug L.A."/>
            <person name="Sharon I."/>
            <person name="Castelle C.J."/>
            <person name="Probst A.J."/>
            <person name="Thomas B.C."/>
            <person name="Singh A."/>
            <person name="Wilkins M.J."/>
            <person name="Karaoz U."/>
            <person name="Brodie E.L."/>
            <person name="Williams K.H."/>
            <person name="Hubbard S.S."/>
            <person name="Banfield J.F."/>
        </authorList>
    </citation>
    <scope>NUCLEOTIDE SEQUENCE [LARGE SCALE GENOMIC DNA]</scope>
</reference>
<keyword evidence="1" id="KW-1133">Transmembrane helix</keyword>
<comment type="caution">
    <text evidence="2">The sequence shown here is derived from an EMBL/GenBank/DDBJ whole genome shotgun (WGS) entry which is preliminary data.</text>
</comment>
<name>A0A1G2R1K1_9BACT</name>
<dbReference type="AlphaFoldDB" id="A0A1G2R1K1"/>
<accession>A0A1G2R1K1</accession>
<protein>
    <submittedName>
        <fullName evidence="2">Uncharacterized protein</fullName>
    </submittedName>
</protein>
<proteinExistence type="predicted"/>
<sequence>MRRIRAGPFLLFLMVLAMVIWAFLARVGSWVRVFTVTLATFVVSIVAFRGLDHHGGLLVTRSWLIAVAGLSVLSVVRWFVRLHFMVRVVQYGTVLPRQLTTFLIVAGAALDPAHQYRSVHGPRYYGMRREWSGGASPPLVASIRQLWSHLTMSMVAAHKTIAGRAPQAFPLTT</sequence>
<feature type="transmembrane region" description="Helical" evidence="1">
    <location>
        <begin position="30"/>
        <end position="51"/>
    </location>
</feature>
<dbReference type="STRING" id="1802451.A3C82_00610"/>
<evidence type="ECO:0000256" key="1">
    <source>
        <dbReference type="SAM" id="Phobius"/>
    </source>
</evidence>
<keyword evidence="1" id="KW-0472">Membrane</keyword>
<dbReference type="EMBL" id="MHTW01000027">
    <property type="protein sequence ID" value="OHA66710.1"/>
    <property type="molecule type" value="Genomic_DNA"/>
</dbReference>
<feature type="transmembrane region" description="Helical" evidence="1">
    <location>
        <begin position="63"/>
        <end position="80"/>
    </location>
</feature>
<gene>
    <name evidence="2" type="ORF">A3C82_00610</name>
</gene>
<evidence type="ECO:0000313" key="2">
    <source>
        <dbReference type="EMBL" id="OHA66710.1"/>
    </source>
</evidence>